<feature type="transmembrane region" description="Helical" evidence="7">
    <location>
        <begin position="176"/>
        <end position="194"/>
    </location>
</feature>
<evidence type="ECO:0000256" key="4">
    <source>
        <dbReference type="ARBA" id="ARBA00022692"/>
    </source>
</evidence>
<keyword evidence="5 7" id="KW-1133">Transmembrane helix</keyword>
<dbReference type="InterPro" id="IPR036259">
    <property type="entry name" value="MFS_trans_sf"/>
</dbReference>
<comment type="subcellular location">
    <subcellularLocation>
        <location evidence="1">Endomembrane system</location>
        <topology evidence="1">Multi-pass membrane protein</topology>
    </subcellularLocation>
</comment>
<keyword evidence="6 7" id="KW-0472">Membrane</keyword>
<organism evidence="9 10">
    <name type="scientific">Pontiella desulfatans</name>
    <dbReference type="NCBI Taxonomy" id="2750659"/>
    <lineage>
        <taxon>Bacteria</taxon>
        <taxon>Pseudomonadati</taxon>
        <taxon>Kiritimatiellota</taxon>
        <taxon>Kiritimatiellia</taxon>
        <taxon>Kiritimatiellales</taxon>
        <taxon>Pontiellaceae</taxon>
        <taxon>Pontiella</taxon>
    </lineage>
</organism>
<feature type="transmembrane region" description="Helical" evidence="7">
    <location>
        <begin position="293"/>
        <end position="309"/>
    </location>
</feature>
<dbReference type="InterPro" id="IPR011701">
    <property type="entry name" value="MFS"/>
</dbReference>
<dbReference type="PANTHER" id="PTHR23514">
    <property type="entry name" value="BYPASS OF STOP CODON PROTEIN 6"/>
    <property type="match status" value="1"/>
</dbReference>
<proteinExistence type="inferred from homology"/>
<evidence type="ECO:0000259" key="8">
    <source>
        <dbReference type="PROSITE" id="PS50850"/>
    </source>
</evidence>
<dbReference type="AlphaFoldDB" id="A0A6C2U4G8"/>
<evidence type="ECO:0000256" key="2">
    <source>
        <dbReference type="ARBA" id="ARBA00008335"/>
    </source>
</evidence>
<dbReference type="InterPro" id="IPR051788">
    <property type="entry name" value="MFS_Transporter"/>
</dbReference>
<keyword evidence="10" id="KW-1185">Reference proteome</keyword>
<dbReference type="Pfam" id="PF07690">
    <property type="entry name" value="MFS_1"/>
    <property type="match status" value="1"/>
</dbReference>
<dbReference type="RefSeq" id="WP_136080561.1">
    <property type="nucleotide sequence ID" value="NZ_CAAHFG010000002.1"/>
</dbReference>
<accession>A0A6C2U4G8</accession>
<feature type="transmembrane region" description="Helical" evidence="7">
    <location>
        <begin position="351"/>
        <end position="371"/>
    </location>
</feature>
<dbReference type="GO" id="GO:0016020">
    <property type="term" value="C:membrane"/>
    <property type="evidence" value="ECO:0007669"/>
    <property type="project" value="TreeGrafter"/>
</dbReference>
<feature type="transmembrane region" description="Helical" evidence="7">
    <location>
        <begin position="21"/>
        <end position="43"/>
    </location>
</feature>
<feature type="transmembrane region" description="Helical" evidence="7">
    <location>
        <begin position="63"/>
        <end position="81"/>
    </location>
</feature>
<sequence length="415" mass="44761">MSGSKADTSRRMVLGRYDYAAFQSFFSYASGTVVLPVALVALARDLGFDLEEGGMTEGGLLHFTRTFFVMASMLFCGIAAGRWGKRRSMGVAVLLMGTGVLLCAWAPSYAVLLLALMVAGLGEGVLEGLATPFVQDLHPDEPARYINLTHAFWPVGVLATVLVSGGLLALGVSWRLLVAGIALVAFVAAALLLLPESKLRKYPEHPAPIHWKTIWGQARQILGIPRFWLFFCAMFLAGGGEFCLTFWSASHIQLNFGASAWAGGIGTACFAGGMMSGRIGWGIMLKQHHLRQVVFWSALAGTLIALPIPQLSNLWVLFGLLFMVGVATAPFWPTVQSYCADRLPQADTTMLFVLLSCAGIPGCGFFTWLMGFIGNRTGDLATAFYLVPACFLALAIIIAFDGWRSAQTNPRREAS</sequence>
<dbReference type="Gene3D" id="1.20.1250.20">
    <property type="entry name" value="MFS general substrate transporter like domains"/>
    <property type="match status" value="1"/>
</dbReference>
<feature type="transmembrane region" description="Helical" evidence="7">
    <location>
        <begin position="315"/>
        <end position="339"/>
    </location>
</feature>
<comment type="similarity">
    <text evidence="2">Belongs to the major facilitator superfamily.</text>
</comment>
<keyword evidence="3" id="KW-0813">Transport</keyword>
<dbReference type="EMBL" id="CAAHFG010000002">
    <property type="protein sequence ID" value="VGO14942.1"/>
    <property type="molecule type" value="Genomic_DNA"/>
</dbReference>
<feature type="transmembrane region" description="Helical" evidence="7">
    <location>
        <begin position="261"/>
        <end position="281"/>
    </location>
</feature>
<dbReference type="GO" id="GO:0012505">
    <property type="term" value="C:endomembrane system"/>
    <property type="evidence" value="ECO:0007669"/>
    <property type="project" value="UniProtKB-SubCell"/>
</dbReference>
<feature type="transmembrane region" description="Helical" evidence="7">
    <location>
        <begin position="383"/>
        <end position="403"/>
    </location>
</feature>
<dbReference type="PANTHER" id="PTHR23514:SF3">
    <property type="entry name" value="BYPASS OF STOP CODON PROTEIN 6"/>
    <property type="match status" value="1"/>
</dbReference>
<keyword evidence="4 7" id="KW-0812">Transmembrane</keyword>
<evidence type="ECO:0000256" key="3">
    <source>
        <dbReference type="ARBA" id="ARBA00022448"/>
    </source>
</evidence>
<feature type="transmembrane region" description="Helical" evidence="7">
    <location>
        <begin position="227"/>
        <end position="249"/>
    </location>
</feature>
<evidence type="ECO:0000256" key="5">
    <source>
        <dbReference type="ARBA" id="ARBA00022989"/>
    </source>
</evidence>
<dbReference type="Proteomes" id="UP000366872">
    <property type="component" value="Unassembled WGS sequence"/>
</dbReference>
<gene>
    <name evidence="9" type="ORF">PDESU_03522</name>
</gene>
<feature type="transmembrane region" description="Helical" evidence="7">
    <location>
        <begin position="88"/>
        <end position="107"/>
    </location>
</feature>
<feature type="domain" description="Major facilitator superfamily (MFS) profile" evidence="8">
    <location>
        <begin position="16"/>
        <end position="406"/>
    </location>
</feature>
<evidence type="ECO:0000313" key="9">
    <source>
        <dbReference type="EMBL" id="VGO14942.1"/>
    </source>
</evidence>
<evidence type="ECO:0000256" key="1">
    <source>
        <dbReference type="ARBA" id="ARBA00004127"/>
    </source>
</evidence>
<dbReference type="SUPFAM" id="SSF103473">
    <property type="entry name" value="MFS general substrate transporter"/>
    <property type="match status" value="1"/>
</dbReference>
<evidence type="ECO:0000256" key="7">
    <source>
        <dbReference type="SAM" id="Phobius"/>
    </source>
</evidence>
<dbReference type="InterPro" id="IPR020846">
    <property type="entry name" value="MFS_dom"/>
</dbReference>
<reference evidence="9 10" key="1">
    <citation type="submission" date="2019-04" db="EMBL/GenBank/DDBJ databases">
        <authorList>
            <person name="Van Vliet M D."/>
        </authorList>
    </citation>
    <scope>NUCLEOTIDE SEQUENCE [LARGE SCALE GENOMIC DNA]</scope>
    <source>
        <strain evidence="9 10">F1</strain>
    </source>
</reference>
<dbReference type="GO" id="GO:0022857">
    <property type="term" value="F:transmembrane transporter activity"/>
    <property type="evidence" value="ECO:0007669"/>
    <property type="project" value="InterPro"/>
</dbReference>
<evidence type="ECO:0000313" key="10">
    <source>
        <dbReference type="Proteomes" id="UP000366872"/>
    </source>
</evidence>
<name>A0A6C2U4G8_PONDE</name>
<evidence type="ECO:0000256" key="6">
    <source>
        <dbReference type="ARBA" id="ARBA00023136"/>
    </source>
</evidence>
<dbReference type="PROSITE" id="PS50850">
    <property type="entry name" value="MFS"/>
    <property type="match status" value="1"/>
</dbReference>
<protein>
    <recommendedName>
        <fullName evidence="8">Major facilitator superfamily (MFS) profile domain-containing protein</fullName>
    </recommendedName>
</protein>